<reference evidence="3 4" key="1">
    <citation type="journal article" date="2018" name="Nat. Ecol. Evol.">
        <title>Shark genomes provide insights into elasmobranch evolution and the origin of vertebrates.</title>
        <authorList>
            <person name="Hara Y"/>
            <person name="Yamaguchi K"/>
            <person name="Onimaru K"/>
            <person name="Kadota M"/>
            <person name="Koyanagi M"/>
            <person name="Keeley SD"/>
            <person name="Tatsumi K"/>
            <person name="Tanaka K"/>
            <person name="Motone F"/>
            <person name="Kageyama Y"/>
            <person name="Nozu R"/>
            <person name="Adachi N"/>
            <person name="Nishimura O"/>
            <person name="Nakagawa R"/>
            <person name="Tanegashima C"/>
            <person name="Kiyatake I"/>
            <person name="Matsumoto R"/>
            <person name="Murakumo K"/>
            <person name="Nishida K"/>
            <person name="Terakita A"/>
            <person name="Kuratani S"/>
            <person name="Sato K"/>
            <person name="Hyodo S Kuraku.S."/>
        </authorList>
    </citation>
    <scope>NUCLEOTIDE SEQUENCE [LARGE SCALE GENOMIC DNA]</scope>
</reference>
<evidence type="ECO:0000313" key="3">
    <source>
        <dbReference type="EMBL" id="GCB82164.1"/>
    </source>
</evidence>
<dbReference type="Proteomes" id="UP000288216">
    <property type="component" value="Unassembled WGS sequence"/>
</dbReference>
<sequence length="186" mass="20920">EYLHSLSVPGSGHLKDGSESRHPLDLKQNVPFLSRSSSIPALSVKSSSPKPEFLSVLEEQVDDISSPSSLEENAGLFLLKKDSERRDTLFNILTEDCETVVQNILEAQAQNTDSKLTCEHIRQLVTCLKDYIRSPNHKLLVKALSSLQTEVYFDKGILNEIQIIIFSFQDAVSVKLVRYTLDWDSL</sequence>
<keyword evidence="4" id="KW-1185">Reference proteome</keyword>
<dbReference type="STRING" id="75743.A0A401Q9U8"/>
<feature type="region of interest" description="Disordered" evidence="1">
    <location>
        <begin position="1"/>
        <end position="27"/>
    </location>
</feature>
<gene>
    <name evidence="3" type="ORF">scyTo_0023062</name>
</gene>
<evidence type="ECO:0000259" key="2">
    <source>
        <dbReference type="Pfam" id="PF20302"/>
    </source>
</evidence>
<protein>
    <recommendedName>
        <fullName evidence="2">MAP3K HisK-N-like globin domain-containing protein</fullName>
    </recommendedName>
</protein>
<evidence type="ECO:0000313" key="4">
    <source>
        <dbReference type="Proteomes" id="UP000288216"/>
    </source>
</evidence>
<dbReference type="InterPro" id="IPR046873">
    <property type="entry name" value="HisK-N-like"/>
</dbReference>
<dbReference type="EMBL" id="BFAA01025890">
    <property type="protein sequence ID" value="GCB82164.1"/>
    <property type="molecule type" value="Genomic_DNA"/>
</dbReference>
<dbReference type="AlphaFoldDB" id="A0A401Q9U8"/>
<feature type="compositionally biased region" description="Basic and acidic residues" evidence="1">
    <location>
        <begin position="13"/>
        <end position="25"/>
    </location>
</feature>
<accession>A0A401Q9U8</accession>
<name>A0A401Q9U8_SCYTO</name>
<organism evidence="3 4">
    <name type="scientific">Scyliorhinus torazame</name>
    <name type="common">Cloudy catshark</name>
    <name type="synonym">Catulus torazame</name>
    <dbReference type="NCBI Taxonomy" id="75743"/>
    <lineage>
        <taxon>Eukaryota</taxon>
        <taxon>Metazoa</taxon>
        <taxon>Chordata</taxon>
        <taxon>Craniata</taxon>
        <taxon>Vertebrata</taxon>
        <taxon>Chondrichthyes</taxon>
        <taxon>Elasmobranchii</taxon>
        <taxon>Galeomorphii</taxon>
        <taxon>Galeoidea</taxon>
        <taxon>Carcharhiniformes</taxon>
        <taxon>Scyliorhinidae</taxon>
        <taxon>Scyliorhinus</taxon>
    </lineage>
</organism>
<comment type="caution">
    <text evidence="3">The sequence shown here is derived from an EMBL/GenBank/DDBJ whole genome shotgun (WGS) entry which is preliminary data.</text>
</comment>
<feature type="non-terminal residue" evidence="3">
    <location>
        <position position="1"/>
    </location>
</feature>
<dbReference type="Pfam" id="PF20302">
    <property type="entry name" value="HisK-N-like"/>
    <property type="match status" value="1"/>
</dbReference>
<evidence type="ECO:0000256" key="1">
    <source>
        <dbReference type="SAM" id="MobiDB-lite"/>
    </source>
</evidence>
<dbReference type="OrthoDB" id="275301at2759"/>
<proteinExistence type="predicted"/>
<feature type="domain" description="MAP3K HisK-N-like globin" evidence="2">
    <location>
        <begin position="77"/>
        <end position="176"/>
    </location>
</feature>